<evidence type="ECO:0000256" key="2">
    <source>
        <dbReference type="ARBA" id="ARBA00007322"/>
    </source>
</evidence>
<name>A0A9D4T2X9_RHISA</name>
<evidence type="ECO:0000313" key="8">
    <source>
        <dbReference type="EMBL" id="KAH7970021.1"/>
    </source>
</evidence>
<accession>A0A9D4T2X9</accession>
<keyword evidence="5" id="KW-0472">Membrane</keyword>
<feature type="region of interest" description="Disordered" evidence="6">
    <location>
        <begin position="855"/>
        <end position="875"/>
    </location>
</feature>
<comment type="subcellular location">
    <subcellularLocation>
        <location evidence="1">Membrane</location>
        <topology evidence="1">Multi-pass membrane protein</topology>
    </subcellularLocation>
</comment>
<dbReference type="VEuPathDB" id="VectorBase:RSAN_050458"/>
<proteinExistence type="inferred from homology"/>
<evidence type="ECO:0000256" key="3">
    <source>
        <dbReference type="ARBA" id="ARBA00022692"/>
    </source>
</evidence>
<dbReference type="PANTHER" id="PTHR12703">
    <property type="entry name" value="TRANSMEMBRANE PROTEIN 33"/>
    <property type="match status" value="1"/>
</dbReference>
<dbReference type="InterPro" id="IPR005344">
    <property type="entry name" value="TMEM33/Pom33"/>
</dbReference>
<keyword evidence="4" id="KW-1133">Transmembrane helix</keyword>
<feature type="region of interest" description="Disordered" evidence="6">
    <location>
        <begin position="135"/>
        <end position="250"/>
    </location>
</feature>
<feature type="compositionally biased region" description="Basic and acidic residues" evidence="6">
    <location>
        <begin position="176"/>
        <end position="198"/>
    </location>
</feature>
<evidence type="ECO:0000256" key="1">
    <source>
        <dbReference type="ARBA" id="ARBA00004141"/>
    </source>
</evidence>
<evidence type="ECO:0000256" key="5">
    <source>
        <dbReference type="ARBA" id="ARBA00023136"/>
    </source>
</evidence>
<feature type="compositionally biased region" description="Polar residues" evidence="6">
    <location>
        <begin position="161"/>
        <end position="175"/>
    </location>
</feature>
<reference evidence="8" key="2">
    <citation type="submission" date="2021-09" db="EMBL/GenBank/DDBJ databases">
        <authorList>
            <person name="Jia N."/>
            <person name="Wang J."/>
            <person name="Shi W."/>
            <person name="Du L."/>
            <person name="Sun Y."/>
            <person name="Zhan W."/>
            <person name="Jiang J."/>
            <person name="Wang Q."/>
            <person name="Zhang B."/>
            <person name="Ji P."/>
            <person name="Sakyi L.B."/>
            <person name="Cui X."/>
            <person name="Yuan T."/>
            <person name="Jiang B."/>
            <person name="Yang W."/>
            <person name="Lam T.T.-Y."/>
            <person name="Chang Q."/>
            <person name="Ding S."/>
            <person name="Wang X."/>
            <person name="Zhu J."/>
            <person name="Ruan X."/>
            <person name="Zhao L."/>
            <person name="Wei J."/>
            <person name="Que T."/>
            <person name="Du C."/>
            <person name="Cheng J."/>
            <person name="Dai P."/>
            <person name="Han X."/>
            <person name="Huang E."/>
            <person name="Gao Y."/>
            <person name="Liu J."/>
            <person name="Shao H."/>
            <person name="Ye R."/>
            <person name="Li L."/>
            <person name="Wei W."/>
            <person name="Wang X."/>
            <person name="Wang C."/>
            <person name="Huo Q."/>
            <person name="Li W."/>
            <person name="Guo W."/>
            <person name="Chen H."/>
            <person name="Chen S."/>
            <person name="Zhou L."/>
            <person name="Zhou L."/>
            <person name="Ni X."/>
            <person name="Tian J."/>
            <person name="Zhou Y."/>
            <person name="Sheng Y."/>
            <person name="Liu T."/>
            <person name="Pan Y."/>
            <person name="Xia L."/>
            <person name="Li J."/>
            <person name="Zhao F."/>
            <person name="Cao W."/>
        </authorList>
    </citation>
    <scope>NUCLEOTIDE SEQUENCE</scope>
    <source>
        <strain evidence="8">Rsan-2018</strain>
        <tissue evidence="8">Larvae</tissue>
    </source>
</reference>
<dbReference type="GO" id="GO:0003824">
    <property type="term" value="F:catalytic activity"/>
    <property type="evidence" value="ECO:0007669"/>
    <property type="project" value="InterPro"/>
</dbReference>
<comment type="caution">
    <text evidence="8">The sequence shown here is derived from an EMBL/GenBank/DDBJ whole genome shotgun (WGS) entry which is preliminary data.</text>
</comment>
<dbReference type="GO" id="GO:0016020">
    <property type="term" value="C:membrane"/>
    <property type="evidence" value="ECO:0007669"/>
    <property type="project" value="UniProtKB-SubCell"/>
</dbReference>
<dbReference type="Pfam" id="PF03372">
    <property type="entry name" value="Exo_endo_phos"/>
    <property type="match status" value="1"/>
</dbReference>
<feature type="compositionally biased region" description="Polar residues" evidence="6">
    <location>
        <begin position="237"/>
        <end position="246"/>
    </location>
</feature>
<dbReference type="GO" id="GO:0005783">
    <property type="term" value="C:endoplasmic reticulum"/>
    <property type="evidence" value="ECO:0007669"/>
    <property type="project" value="TreeGrafter"/>
</dbReference>
<keyword evidence="3" id="KW-0812">Transmembrane</keyword>
<dbReference type="Proteomes" id="UP000821837">
    <property type="component" value="Unassembled WGS sequence"/>
</dbReference>
<comment type="similarity">
    <text evidence="2">Belongs to the PER33/POM33 family.</text>
</comment>
<dbReference type="GO" id="GO:0061024">
    <property type="term" value="P:membrane organization"/>
    <property type="evidence" value="ECO:0007669"/>
    <property type="project" value="TreeGrafter"/>
</dbReference>
<evidence type="ECO:0000256" key="6">
    <source>
        <dbReference type="SAM" id="MobiDB-lite"/>
    </source>
</evidence>
<dbReference type="InterPro" id="IPR036691">
    <property type="entry name" value="Endo/exonu/phosph_ase_sf"/>
</dbReference>
<feature type="compositionally biased region" description="Basic residues" evidence="6">
    <location>
        <begin position="199"/>
        <end position="219"/>
    </location>
</feature>
<dbReference type="VEuPathDB" id="VectorBase:RSAN_050435"/>
<dbReference type="AlphaFoldDB" id="A0A9D4T2X9"/>
<keyword evidence="9" id="KW-1185">Reference proteome</keyword>
<dbReference type="SUPFAM" id="SSF56219">
    <property type="entry name" value="DNase I-like"/>
    <property type="match status" value="1"/>
</dbReference>
<evidence type="ECO:0000256" key="4">
    <source>
        <dbReference type="ARBA" id="ARBA00022989"/>
    </source>
</evidence>
<feature type="domain" description="Endonuclease/exonuclease/phosphatase" evidence="7">
    <location>
        <begin position="464"/>
        <end position="652"/>
    </location>
</feature>
<sequence>MPRTRGARASRESASDDAPVVGWVMCAACEEWVKLANTPFETVEEADAAASYRCHKCEALRILREEFALLIKLETEKWHLTVENVKAKCKEESDKATAERRALLAALAVEKDMRVALMTQIEELQQALQNRDTTIRRCDPTLTDGSPEAEDAGSAHAKVVVTSTDETLENNSIHNMHQEKSQATDTPKRQVEENEGRASKHGHGRKHNLNRKERKKTHPKPSAPVPTQEAPVPTQGADPSQVSPNSMPCLKKPEPRLAFVLGDGNAHRLRYAVSRATKRSRLVKFRTKRDATLQDVMRDADAADDIWSSPEAIIIIHAGLQDIAYNDVPLKELAQQLTDAIAAWKKRTEKHLFVLYGVPEIPGEAVLNGKCRHWNDLLKLACTELGPRVEFVRAPHMAQESRQGLVYNDTTAEEMGQRLGRRLCTFLGFRPAYATQHRPWVDNGSQRWTPSPPQPQTSELQIAETHLRDLEHPPVHPAWHWAGRNRTGDDRKGGGVGLLWRRDMPWQSVDSGCVDHMWALGDVLGRPTAVCVVYMTVGSGQHEANTQVAECIHRDAKKLAADRQVIIVGDFNGHVNELDGFTDQNGQLMLQLSEKMELVVANLEPRCYGQVTWCARGSATCIDYALVSAGLHSLFRQMDIDEKGIHSLGSDHNRLLIEFNCAGSSAPHSNVRKKRGKYLPSQAGLGVADDFEKSPLRDQAGTYDDFVAALSSVMQKHMVWERHRTRVARKPWWDAEVKTAWQARREANRRHRALVKKGDGEACLKAWSEYLDLKHKLQTLVQGKIAKHNLRLMASLREEGKASSQKFWRYVQSLDWKDKRPVQLRNAATGEPVVELKEHLTAHLLRLYGHTDGSEDGTQVEPTHTHVPGPLPERLSTEESGVRWRKMGGRSGLLGTWLVNLLDHQGRNILRLVAFTEIFLMPLTVFSVLSGRSSLLTPFVYYRFLSLRYASRRNPYTRTVFHELRLVTEHYASRPSCPMFLRNLLYKTINVLSQLAPPVPQ</sequence>
<gene>
    <name evidence="8" type="ORF">HPB52_023910</name>
</gene>
<protein>
    <recommendedName>
        <fullName evidence="7">Endonuclease/exonuclease/phosphatase domain-containing protein</fullName>
    </recommendedName>
</protein>
<dbReference type="EMBL" id="JABSTV010001248">
    <property type="protein sequence ID" value="KAH7970021.1"/>
    <property type="molecule type" value="Genomic_DNA"/>
</dbReference>
<dbReference type="Gene3D" id="3.60.10.10">
    <property type="entry name" value="Endonuclease/exonuclease/phosphatase"/>
    <property type="match status" value="1"/>
</dbReference>
<dbReference type="GO" id="GO:0071786">
    <property type="term" value="P:endoplasmic reticulum tubular network organization"/>
    <property type="evidence" value="ECO:0007669"/>
    <property type="project" value="TreeGrafter"/>
</dbReference>
<reference evidence="8" key="1">
    <citation type="journal article" date="2020" name="Cell">
        <title>Large-Scale Comparative Analyses of Tick Genomes Elucidate Their Genetic Diversity and Vector Capacities.</title>
        <authorList>
            <consortium name="Tick Genome and Microbiome Consortium (TIGMIC)"/>
            <person name="Jia N."/>
            <person name="Wang J."/>
            <person name="Shi W."/>
            <person name="Du L."/>
            <person name="Sun Y."/>
            <person name="Zhan W."/>
            <person name="Jiang J.F."/>
            <person name="Wang Q."/>
            <person name="Zhang B."/>
            <person name="Ji P."/>
            <person name="Bell-Sakyi L."/>
            <person name="Cui X.M."/>
            <person name="Yuan T.T."/>
            <person name="Jiang B.G."/>
            <person name="Yang W.F."/>
            <person name="Lam T.T."/>
            <person name="Chang Q.C."/>
            <person name="Ding S.J."/>
            <person name="Wang X.J."/>
            <person name="Zhu J.G."/>
            <person name="Ruan X.D."/>
            <person name="Zhao L."/>
            <person name="Wei J.T."/>
            <person name="Ye R.Z."/>
            <person name="Que T.C."/>
            <person name="Du C.H."/>
            <person name="Zhou Y.H."/>
            <person name="Cheng J.X."/>
            <person name="Dai P.F."/>
            <person name="Guo W.B."/>
            <person name="Han X.H."/>
            <person name="Huang E.J."/>
            <person name="Li L.F."/>
            <person name="Wei W."/>
            <person name="Gao Y.C."/>
            <person name="Liu J.Z."/>
            <person name="Shao H.Z."/>
            <person name="Wang X."/>
            <person name="Wang C.C."/>
            <person name="Yang T.C."/>
            <person name="Huo Q.B."/>
            <person name="Li W."/>
            <person name="Chen H.Y."/>
            <person name="Chen S.E."/>
            <person name="Zhou L.G."/>
            <person name="Ni X.B."/>
            <person name="Tian J.H."/>
            <person name="Sheng Y."/>
            <person name="Liu T."/>
            <person name="Pan Y.S."/>
            <person name="Xia L.Y."/>
            <person name="Li J."/>
            <person name="Zhao F."/>
            <person name="Cao W.C."/>
        </authorList>
    </citation>
    <scope>NUCLEOTIDE SEQUENCE</scope>
    <source>
        <strain evidence="8">Rsan-2018</strain>
    </source>
</reference>
<dbReference type="InterPro" id="IPR005135">
    <property type="entry name" value="Endo/exonuclease/phosphatase"/>
</dbReference>
<evidence type="ECO:0000259" key="7">
    <source>
        <dbReference type="Pfam" id="PF03372"/>
    </source>
</evidence>
<evidence type="ECO:0000313" key="9">
    <source>
        <dbReference type="Proteomes" id="UP000821837"/>
    </source>
</evidence>
<dbReference type="PANTHER" id="PTHR12703:SF4">
    <property type="entry name" value="TRANSMEMBRANE PROTEIN 33"/>
    <property type="match status" value="1"/>
</dbReference>
<dbReference type="Pfam" id="PF03661">
    <property type="entry name" value="TMEM33_Pom33"/>
    <property type="match status" value="1"/>
</dbReference>
<dbReference type="InterPro" id="IPR051645">
    <property type="entry name" value="PER33/POM33_regulator"/>
</dbReference>
<organism evidence="8 9">
    <name type="scientific">Rhipicephalus sanguineus</name>
    <name type="common">Brown dog tick</name>
    <name type="synonym">Ixodes sanguineus</name>
    <dbReference type="NCBI Taxonomy" id="34632"/>
    <lineage>
        <taxon>Eukaryota</taxon>
        <taxon>Metazoa</taxon>
        <taxon>Ecdysozoa</taxon>
        <taxon>Arthropoda</taxon>
        <taxon>Chelicerata</taxon>
        <taxon>Arachnida</taxon>
        <taxon>Acari</taxon>
        <taxon>Parasitiformes</taxon>
        <taxon>Ixodida</taxon>
        <taxon>Ixodoidea</taxon>
        <taxon>Ixodidae</taxon>
        <taxon>Rhipicephalinae</taxon>
        <taxon>Rhipicephalus</taxon>
        <taxon>Rhipicephalus</taxon>
    </lineage>
</organism>